<dbReference type="EMBL" id="BMZO01000008">
    <property type="protein sequence ID" value="GHC75062.1"/>
    <property type="molecule type" value="Genomic_DNA"/>
</dbReference>
<evidence type="ECO:0000313" key="3">
    <source>
        <dbReference type="Proteomes" id="UP000641137"/>
    </source>
</evidence>
<dbReference type="Proteomes" id="UP000641137">
    <property type="component" value="Unassembled WGS sequence"/>
</dbReference>
<gene>
    <name evidence="2" type="ORF">GCM10010136_24490</name>
</gene>
<evidence type="ECO:0000259" key="1">
    <source>
        <dbReference type="Pfam" id="PF12146"/>
    </source>
</evidence>
<dbReference type="SUPFAM" id="SSF53474">
    <property type="entry name" value="alpha/beta-Hydrolases"/>
    <property type="match status" value="1"/>
</dbReference>
<evidence type="ECO:0000313" key="2">
    <source>
        <dbReference type="EMBL" id="GHC75062.1"/>
    </source>
</evidence>
<keyword evidence="3" id="KW-1185">Reference proteome</keyword>
<comment type="caution">
    <text evidence="2">The sequence shown here is derived from an EMBL/GenBank/DDBJ whole genome shotgun (WGS) entry which is preliminary data.</text>
</comment>
<proteinExistence type="predicted"/>
<name>A0A8J3DIK2_9HYPH</name>
<feature type="domain" description="Serine aminopeptidase S33" evidence="1">
    <location>
        <begin position="24"/>
        <end position="288"/>
    </location>
</feature>
<dbReference type="AlphaFoldDB" id="A0A8J3DIK2"/>
<sequence>MEKQTLLSPSGASLALFVTPATSRVRGAVQINHGFAEHAARYGRFAAALAKAGFHVYAHDHRGHGETKAPDARQGMFAPREGALRVLDDVAAVHMRIAQDFPDLPIITFGHSMGGLIALNHAVRHPEATQALAIWNSNFGVPALNATARFLLGYERFRLGHDVPSRLLPRMTFRQWAAGIPGRKGQSDWLSRDEAEVNGYERDPLCGFDGSVAMWTDVFALMKVAHQPERMKRLRSNIPVNLVGGTADPATEGGKSVLWLDKRLRAQNMSDVTVTIYPDTRHETLNEINRDDATAEFISWLKQRFPPL</sequence>
<dbReference type="Pfam" id="PF12146">
    <property type="entry name" value="Hydrolase_4"/>
    <property type="match status" value="1"/>
</dbReference>
<dbReference type="InterPro" id="IPR051044">
    <property type="entry name" value="MAG_DAG_Lipase"/>
</dbReference>
<dbReference type="InterPro" id="IPR022742">
    <property type="entry name" value="Hydrolase_4"/>
</dbReference>
<dbReference type="PANTHER" id="PTHR11614">
    <property type="entry name" value="PHOSPHOLIPASE-RELATED"/>
    <property type="match status" value="1"/>
</dbReference>
<dbReference type="Gene3D" id="3.40.50.1820">
    <property type="entry name" value="alpha/beta hydrolase"/>
    <property type="match status" value="1"/>
</dbReference>
<dbReference type="InterPro" id="IPR029058">
    <property type="entry name" value="AB_hydrolase_fold"/>
</dbReference>
<organism evidence="2 3">
    <name type="scientific">Limoniibacter endophyticus</name>
    <dbReference type="NCBI Taxonomy" id="1565040"/>
    <lineage>
        <taxon>Bacteria</taxon>
        <taxon>Pseudomonadati</taxon>
        <taxon>Pseudomonadota</taxon>
        <taxon>Alphaproteobacteria</taxon>
        <taxon>Hyphomicrobiales</taxon>
        <taxon>Bartonellaceae</taxon>
        <taxon>Limoniibacter</taxon>
    </lineage>
</organism>
<protein>
    <submittedName>
        <fullName evidence="2">Lysophospholipase</fullName>
    </submittedName>
</protein>
<reference evidence="2" key="1">
    <citation type="journal article" date="2014" name="Int. J. Syst. Evol. Microbiol.">
        <title>Complete genome sequence of Corynebacterium casei LMG S-19264T (=DSM 44701T), isolated from a smear-ripened cheese.</title>
        <authorList>
            <consortium name="US DOE Joint Genome Institute (JGI-PGF)"/>
            <person name="Walter F."/>
            <person name="Albersmeier A."/>
            <person name="Kalinowski J."/>
            <person name="Ruckert C."/>
        </authorList>
    </citation>
    <scope>NUCLEOTIDE SEQUENCE</scope>
    <source>
        <strain evidence="2">KCTC 42097</strain>
    </source>
</reference>
<accession>A0A8J3DIK2</accession>
<dbReference type="RefSeq" id="WP_189490566.1">
    <property type="nucleotide sequence ID" value="NZ_BMZO01000008.1"/>
</dbReference>
<reference evidence="2" key="2">
    <citation type="submission" date="2020-09" db="EMBL/GenBank/DDBJ databases">
        <authorList>
            <person name="Sun Q."/>
            <person name="Kim S."/>
        </authorList>
    </citation>
    <scope>NUCLEOTIDE SEQUENCE</scope>
    <source>
        <strain evidence="2">KCTC 42097</strain>
    </source>
</reference>